<dbReference type="PANTHER" id="PTHR16040:SF7">
    <property type="entry name" value="AUSTRALIN, ISOFORM A-RELATED"/>
    <property type="match status" value="1"/>
</dbReference>
<evidence type="ECO:0000313" key="13">
    <source>
        <dbReference type="Proteomes" id="UP000814176"/>
    </source>
</evidence>
<evidence type="ECO:0000256" key="3">
    <source>
        <dbReference type="ARBA" id="ARBA00009914"/>
    </source>
</evidence>
<evidence type="ECO:0000259" key="11">
    <source>
        <dbReference type="Pfam" id="PF10444"/>
    </source>
</evidence>
<feature type="domain" description="Borealin N-terminal" evidence="11">
    <location>
        <begin position="14"/>
        <end position="69"/>
    </location>
</feature>
<feature type="compositionally biased region" description="Polar residues" evidence="10">
    <location>
        <begin position="310"/>
        <end position="320"/>
    </location>
</feature>
<evidence type="ECO:0000256" key="7">
    <source>
        <dbReference type="ARBA" id="ARBA00023242"/>
    </source>
</evidence>
<evidence type="ECO:0000313" key="12">
    <source>
        <dbReference type="EMBL" id="KAH9841418.1"/>
    </source>
</evidence>
<name>A0ABQ8KRI3_9APHY</name>
<organism evidence="12 13">
    <name type="scientific">Rhodofomes roseus</name>
    <dbReference type="NCBI Taxonomy" id="34475"/>
    <lineage>
        <taxon>Eukaryota</taxon>
        <taxon>Fungi</taxon>
        <taxon>Dikarya</taxon>
        <taxon>Basidiomycota</taxon>
        <taxon>Agaricomycotina</taxon>
        <taxon>Agaricomycetes</taxon>
        <taxon>Polyporales</taxon>
        <taxon>Rhodofomes</taxon>
    </lineage>
</organism>
<keyword evidence="6" id="KW-0498">Mitosis</keyword>
<evidence type="ECO:0000256" key="2">
    <source>
        <dbReference type="ARBA" id="ARBA00004584"/>
    </source>
</evidence>
<proteinExistence type="inferred from homology"/>
<dbReference type="InterPro" id="IPR018851">
    <property type="entry name" value="Borealin_N"/>
</dbReference>
<sequence length="428" mass="46337">MFASPSKKRYSAEKKKQLLANLDLEVEHRTQQIEEWLADVLHDFRLRHEGQISRIPRVVRDSTMQDFAKYRGNVQECVKAMARDALGTEQKGIDRITLKRKWAASQEEANAAAGPSSGTGSKDAESSRGLKSARTAVATPKKPSSMVGSQKPRFAVPKTPGTARPMSRVPPTTMGTPSPHKAAPGKFSLFSKPGSRPVSPSKLPSPSKASQPIHHVRTVRPPSSSIFNPVLPPQPRWPRKDENMMSVNGSPLANPYQLGLNGYFKTVAGGDGNSLGDTDGSDTEPPRHVNGTQMLKKKSSIIIRSSTSSHLSQGGHSRTNSQSSLAQSQASRSTHSRNVSQTGTNGFVPNRTNHAPNGDDAPEPATLLSLSALVSVPTKDGHVLEFDPLRTSPEEIDALEGITDSAKKQAKEDMARLIQAAMDRWKIS</sequence>
<evidence type="ECO:0000256" key="10">
    <source>
        <dbReference type="SAM" id="MobiDB-lite"/>
    </source>
</evidence>
<gene>
    <name evidence="12" type="ORF">C8Q71DRAFT_794416</name>
</gene>
<dbReference type="EMBL" id="JADCUA010000003">
    <property type="protein sequence ID" value="KAH9841418.1"/>
    <property type="molecule type" value="Genomic_DNA"/>
</dbReference>
<comment type="subcellular location">
    <subcellularLocation>
        <location evidence="2">Chromosome</location>
        <location evidence="2">Centromere</location>
    </subcellularLocation>
    <subcellularLocation>
        <location evidence="1">Nucleus</location>
    </subcellularLocation>
</comment>
<dbReference type="PANTHER" id="PTHR16040">
    <property type="entry name" value="AUSTRALIN, ISOFORM A-RELATED"/>
    <property type="match status" value="1"/>
</dbReference>
<protein>
    <recommendedName>
        <fullName evidence="11">Borealin N-terminal domain-containing protein</fullName>
    </recommendedName>
</protein>
<comment type="similarity">
    <text evidence="3">Belongs to the borealin family.</text>
</comment>
<feature type="compositionally biased region" description="Low complexity" evidence="10">
    <location>
        <begin position="321"/>
        <end position="333"/>
    </location>
</feature>
<keyword evidence="13" id="KW-1185">Reference proteome</keyword>
<comment type="caution">
    <text evidence="12">The sequence shown here is derived from an EMBL/GenBank/DDBJ whole genome shotgun (WGS) entry which is preliminary data.</text>
</comment>
<feature type="compositionally biased region" description="Low complexity" evidence="10">
    <location>
        <begin position="195"/>
        <end position="212"/>
    </location>
</feature>
<keyword evidence="7" id="KW-0539">Nucleus</keyword>
<evidence type="ECO:0000256" key="8">
    <source>
        <dbReference type="ARBA" id="ARBA00023306"/>
    </source>
</evidence>
<accession>A0ABQ8KRI3</accession>
<dbReference type="RefSeq" id="XP_047782717.1">
    <property type="nucleotide sequence ID" value="XM_047925536.1"/>
</dbReference>
<evidence type="ECO:0000256" key="5">
    <source>
        <dbReference type="ARBA" id="ARBA00022618"/>
    </source>
</evidence>
<evidence type="ECO:0000256" key="9">
    <source>
        <dbReference type="ARBA" id="ARBA00023328"/>
    </source>
</evidence>
<feature type="compositionally biased region" description="Low complexity" evidence="10">
    <location>
        <begin position="300"/>
        <end position="309"/>
    </location>
</feature>
<evidence type="ECO:0000256" key="1">
    <source>
        <dbReference type="ARBA" id="ARBA00004123"/>
    </source>
</evidence>
<feature type="region of interest" description="Disordered" evidence="10">
    <location>
        <begin position="271"/>
        <end position="364"/>
    </location>
</feature>
<reference evidence="12 13" key="1">
    <citation type="journal article" date="2021" name="Environ. Microbiol.">
        <title>Gene family expansions and transcriptome signatures uncover fungal adaptations to wood decay.</title>
        <authorList>
            <person name="Hage H."/>
            <person name="Miyauchi S."/>
            <person name="Viragh M."/>
            <person name="Drula E."/>
            <person name="Min B."/>
            <person name="Chaduli D."/>
            <person name="Navarro D."/>
            <person name="Favel A."/>
            <person name="Norest M."/>
            <person name="Lesage-Meessen L."/>
            <person name="Balint B."/>
            <person name="Merenyi Z."/>
            <person name="de Eugenio L."/>
            <person name="Morin E."/>
            <person name="Martinez A.T."/>
            <person name="Baldrian P."/>
            <person name="Stursova M."/>
            <person name="Martinez M.J."/>
            <person name="Novotny C."/>
            <person name="Magnuson J.K."/>
            <person name="Spatafora J.W."/>
            <person name="Maurice S."/>
            <person name="Pangilinan J."/>
            <person name="Andreopoulos W."/>
            <person name="LaButti K."/>
            <person name="Hundley H."/>
            <person name="Na H."/>
            <person name="Kuo A."/>
            <person name="Barry K."/>
            <person name="Lipzen A."/>
            <person name="Henrissat B."/>
            <person name="Riley R."/>
            <person name="Ahrendt S."/>
            <person name="Nagy L.G."/>
            <person name="Grigoriev I.V."/>
            <person name="Martin F."/>
            <person name="Rosso M.N."/>
        </authorList>
    </citation>
    <scope>NUCLEOTIDE SEQUENCE [LARGE SCALE GENOMIC DNA]</scope>
    <source>
        <strain evidence="12 13">CIRM-BRFM 1785</strain>
    </source>
</reference>
<evidence type="ECO:0000256" key="4">
    <source>
        <dbReference type="ARBA" id="ARBA00022454"/>
    </source>
</evidence>
<keyword evidence="5" id="KW-0132">Cell division</keyword>
<keyword evidence="9" id="KW-0137">Centromere</keyword>
<dbReference type="Pfam" id="PF10444">
    <property type="entry name" value="Nbl1_Borealin_N"/>
    <property type="match status" value="1"/>
</dbReference>
<evidence type="ECO:0000256" key="6">
    <source>
        <dbReference type="ARBA" id="ARBA00022776"/>
    </source>
</evidence>
<feature type="compositionally biased region" description="Polar residues" evidence="10">
    <location>
        <begin position="336"/>
        <end position="355"/>
    </location>
</feature>
<keyword evidence="8" id="KW-0131">Cell cycle</keyword>
<dbReference type="InterPro" id="IPR018867">
    <property type="entry name" value="Cell_div_borealin"/>
</dbReference>
<feature type="region of interest" description="Disordered" evidence="10">
    <location>
        <begin position="107"/>
        <end position="250"/>
    </location>
</feature>
<dbReference type="GeneID" id="72006268"/>
<keyword evidence="4" id="KW-0158">Chromosome</keyword>
<dbReference type="Proteomes" id="UP000814176">
    <property type="component" value="Unassembled WGS sequence"/>
</dbReference>